<dbReference type="Proteomes" id="UP000297065">
    <property type="component" value="Chromosome"/>
</dbReference>
<dbReference type="InterPro" id="IPR036388">
    <property type="entry name" value="WH-like_DNA-bd_sf"/>
</dbReference>
<gene>
    <name evidence="5" type="ORF">DDIC_13610</name>
</gene>
<dbReference type="PRINTS" id="PR00598">
    <property type="entry name" value="HTHMARR"/>
</dbReference>
<name>A0A4P7UPL9_DESDE</name>
<evidence type="ECO:0000256" key="3">
    <source>
        <dbReference type="ARBA" id="ARBA00023163"/>
    </source>
</evidence>
<protein>
    <submittedName>
        <fullName evidence="5">MarR family transcriptional regulator</fullName>
    </submittedName>
</protein>
<dbReference type="PANTHER" id="PTHR42756:SF1">
    <property type="entry name" value="TRANSCRIPTIONAL REPRESSOR OF EMRAB OPERON"/>
    <property type="match status" value="1"/>
</dbReference>
<sequence>MEPAYRWITLANRHYYLYLNRALAQFGLNSSQYLFIIYLCREPGITQDRLPERICINKSNVARTLAQLEKKGLILRKVNPGDKRTATVFPTARAHELYPQILAVIEAWDDAVTGVLSEREKKSLLDFMQRVADRAAELRGATFAALTKQKRIR</sequence>
<dbReference type="OrthoDB" id="9808725at2"/>
<dbReference type="SUPFAM" id="SSF46785">
    <property type="entry name" value="Winged helix' DNA-binding domain"/>
    <property type="match status" value="1"/>
</dbReference>
<dbReference type="GO" id="GO:0003677">
    <property type="term" value="F:DNA binding"/>
    <property type="evidence" value="ECO:0007669"/>
    <property type="project" value="UniProtKB-KW"/>
</dbReference>
<dbReference type="AlphaFoldDB" id="A0A4P7UPL9"/>
<keyword evidence="1" id="KW-0805">Transcription regulation</keyword>
<dbReference type="PROSITE" id="PS50995">
    <property type="entry name" value="HTH_MARR_2"/>
    <property type="match status" value="1"/>
</dbReference>
<reference evidence="5 6" key="1">
    <citation type="submission" date="2019-02" db="EMBL/GenBank/DDBJ databases">
        <title>Complete Genome Sequence of Desulfovibrio desulfuricans IC1, a Sulfonate Utilizing Anaerobe.</title>
        <authorList>
            <person name="Day L.A."/>
            <person name="De Leon K.B."/>
            <person name="Wall J.D."/>
        </authorList>
    </citation>
    <scope>NUCLEOTIDE SEQUENCE [LARGE SCALE GENOMIC DNA]</scope>
    <source>
        <strain evidence="5 6">IC1</strain>
    </source>
</reference>
<dbReference type="InterPro" id="IPR023187">
    <property type="entry name" value="Tscrpt_reg_MarR-type_CS"/>
</dbReference>
<dbReference type="Gene3D" id="1.10.10.10">
    <property type="entry name" value="Winged helix-like DNA-binding domain superfamily/Winged helix DNA-binding domain"/>
    <property type="match status" value="1"/>
</dbReference>
<dbReference type="GO" id="GO:0003700">
    <property type="term" value="F:DNA-binding transcription factor activity"/>
    <property type="evidence" value="ECO:0007669"/>
    <property type="project" value="InterPro"/>
</dbReference>
<evidence type="ECO:0000259" key="4">
    <source>
        <dbReference type="PROSITE" id="PS50995"/>
    </source>
</evidence>
<organism evidence="5 6">
    <name type="scientific">Desulfovibrio desulfuricans</name>
    <dbReference type="NCBI Taxonomy" id="876"/>
    <lineage>
        <taxon>Bacteria</taxon>
        <taxon>Pseudomonadati</taxon>
        <taxon>Thermodesulfobacteriota</taxon>
        <taxon>Desulfovibrionia</taxon>
        <taxon>Desulfovibrionales</taxon>
        <taxon>Desulfovibrionaceae</taxon>
        <taxon>Desulfovibrio</taxon>
    </lineage>
</organism>
<evidence type="ECO:0000313" key="5">
    <source>
        <dbReference type="EMBL" id="QCC86894.1"/>
    </source>
</evidence>
<dbReference type="PROSITE" id="PS01117">
    <property type="entry name" value="HTH_MARR_1"/>
    <property type="match status" value="1"/>
</dbReference>
<dbReference type="InterPro" id="IPR036390">
    <property type="entry name" value="WH_DNA-bd_sf"/>
</dbReference>
<evidence type="ECO:0000313" key="6">
    <source>
        <dbReference type="Proteomes" id="UP000297065"/>
    </source>
</evidence>
<dbReference type="EMBL" id="CP036295">
    <property type="protein sequence ID" value="QCC86894.1"/>
    <property type="molecule type" value="Genomic_DNA"/>
</dbReference>
<keyword evidence="2" id="KW-0238">DNA-binding</keyword>
<evidence type="ECO:0000256" key="1">
    <source>
        <dbReference type="ARBA" id="ARBA00023015"/>
    </source>
</evidence>
<dbReference type="SMART" id="SM00347">
    <property type="entry name" value="HTH_MARR"/>
    <property type="match status" value="1"/>
</dbReference>
<evidence type="ECO:0000256" key="2">
    <source>
        <dbReference type="ARBA" id="ARBA00023125"/>
    </source>
</evidence>
<accession>A0A4P7UPL9</accession>
<proteinExistence type="predicted"/>
<dbReference type="InterPro" id="IPR000835">
    <property type="entry name" value="HTH_MarR-typ"/>
</dbReference>
<dbReference type="Pfam" id="PF01047">
    <property type="entry name" value="MarR"/>
    <property type="match status" value="1"/>
</dbReference>
<keyword evidence="3" id="KW-0804">Transcription</keyword>
<dbReference type="PANTHER" id="PTHR42756">
    <property type="entry name" value="TRANSCRIPTIONAL REGULATOR, MARR"/>
    <property type="match status" value="1"/>
</dbReference>
<feature type="domain" description="HTH marR-type" evidence="4">
    <location>
        <begin position="1"/>
        <end position="133"/>
    </location>
</feature>
<dbReference type="RefSeq" id="WP_136400935.1">
    <property type="nucleotide sequence ID" value="NZ_CP036295.1"/>
</dbReference>